<feature type="transmembrane region" description="Helical" evidence="6">
    <location>
        <begin position="44"/>
        <end position="64"/>
    </location>
</feature>
<feature type="transmembrane region" description="Helical" evidence="6">
    <location>
        <begin position="234"/>
        <end position="253"/>
    </location>
</feature>
<dbReference type="EMBL" id="ML994658">
    <property type="protein sequence ID" value="KAF2180459.1"/>
    <property type="molecule type" value="Genomic_DNA"/>
</dbReference>
<keyword evidence="3 6" id="KW-1133">Transmembrane helix</keyword>
<keyword evidence="2 6" id="KW-0812">Transmembrane</keyword>
<keyword evidence="4 6" id="KW-0472">Membrane</keyword>
<dbReference type="PANTHER" id="PTHR33048:SF160">
    <property type="entry name" value="SAT4 FAMILY MEMBRANE PROTEIN"/>
    <property type="match status" value="1"/>
</dbReference>
<accession>A0A6A6DQF2</accession>
<evidence type="ECO:0000256" key="3">
    <source>
        <dbReference type="ARBA" id="ARBA00022989"/>
    </source>
</evidence>
<evidence type="ECO:0000313" key="8">
    <source>
        <dbReference type="EMBL" id="KAF2180459.1"/>
    </source>
</evidence>
<dbReference type="Proteomes" id="UP000800200">
    <property type="component" value="Unassembled WGS sequence"/>
</dbReference>
<keyword evidence="9" id="KW-1185">Reference proteome</keyword>
<proteinExistence type="inferred from homology"/>
<feature type="transmembrane region" description="Helical" evidence="6">
    <location>
        <begin position="120"/>
        <end position="141"/>
    </location>
</feature>
<evidence type="ECO:0000313" key="9">
    <source>
        <dbReference type="Proteomes" id="UP000800200"/>
    </source>
</evidence>
<comment type="subcellular location">
    <subcellularLocation>
        <location evidence="1">Membrane</location>
        <topology evidence="1">Multi-pass membrane protein</topology>
    </subcellularLocation>
</comment>
<evidence type="ECO:0000256" key="2">
    <source>
        <dbReference type="ARBA" id="ARBA00022692"/>
    </source>
</evidence>
<dbReference type="AlphaFoldDB" id="A0A6A6DQF2"/>
<reference evidence="8" key="1">
    <citation type="journal article" date="2020" name="Stud. Mycol.">
        <title>101 Dothideomycetes genomes: a test case for predicting lifestyles and emergence of pathogens.</title>
        <authorList>
            <person name="Haridas S."/>
            <person name="Albert R."/>
            <person name="Binder M."/>
            <person name="Bloem J."/>
            <person name="Labutti K."/>
            <person name="Salamov A."/>
            <person name="Andreopoulos B."/>
            <person name="Baker S."/>
            <person name="Barry K."/>
            <person name="Bills G."/>
            <person name="Bluhm B."/>
            <person name="Cannon C."/>
            <person name="Castanera R."/>
            <person name="Culley D."/>
            <person name="Daum C."/>
            <person name="Ezra D."/>
            <person name="Gonzalez J."/>
            <person name="Henrissat B."/>
            <person name="Kuo A."/>
            <person name="Liang C."/>
            <person name="Lipzen A."/>
            <person name="Lutzoni F."/>
            <person name="Magnuson J."/>
            <person name="Mondo S."/>
            <person name="Nolan M."/>
            <person name="Ohm R."/>
            <person name="Pangilinan J."/>
            <person name="Park H.-J."/>
            <person name="Ramirez L."/>
            <person name="Alfaro M."/>
            <person name="Sun H."/>
            <person name="Tritt A."/>
            <person name="Yoshinaga Y."/>
            <person name="Zwiers L.-H."/>
            <person name="Turgeon B."/>
            <person name="Goodwin S."/>
            <person name="Spatafora J."/>
            <person name="Crous P."/>
            <person name="Grigoriev I."/>
        </authorList>
    </citation>
    <scope>NUCLEOTIDE SEQUENCE</scope>
    <source>
        <strain evidence="8">CBS 207.26</strain>
    </source>
</reference>
<dbReference type="InterPro" id="IPR049326">
    <property type="entry name" value="Rhodopsin_dom_fungi"/>
</dbReference>
<evidence type="ECO:0000256" key="6">
    <source>
        <dbReference type="SAM" id="Phobius"/>
    </source>
</evidence>
<feature type="domain" description="Rhodopsin" evidence="7">
    <location>
        <begin position="27"/>
        <end position="266"/>
    </location>
</feature>
<feature type="transmembrane region" description="Helical" evidence="6">
    <location>
        <begin position="92"/>
        <end position="113"/>
    </location>
</feature>
<evidence type="ECO:0000256" key="5">
    <source>
        <dbReference type="ARBA" id="ARBA00038359"/>
    </source>
</evidence>
<evidence type="ECO:0000259" key="7">
    <source>
        <dbReference type="Pfam" id="PF20684"/>
    </source>
</evidence>
<evidence type="ECO:0000256" key="1">
    <source>
        <dbReference type="ARBA" id="ARBA00004141"/>
    </source>
</evidence>
<evidence type="ECO:0000256" key="4">
    <source>
        <dbReference type="ARBA" id="ARBA00023136"/>
    </source>
</evidence>
<sequence length="369" mass="41081">MPPTEKGRNLNVWVIIFTILTLSTIVLRFCALRIVRRKLRVDDVLVLIAFGSLLGMQGAFWWTIPHNLGASVLEIDPHDASIQHRAQYSTGVTWTVATCSCKVAVLWMYLSLFPLGRPRYAVYTVMGLTVAYAIAFMPIFLTACNPPSAQWALDPIVQLAKCRPIQRQEFASVSINMALDLAVVLLPLPQVWGLRMPVKKKLFVSGMFSVGLLVVGIMAWRIQTTVESMKSIEWSYFLVTIALQSFLEVWLGLMAANLPVMAPVFTKVITPAVKRSFKSWSSSDASSNLKRLTRTFGGGSSGKKSSGGYPLSDYSMDLPMVPVPCNHRNEMGHHSSDERSDHSELGIWREVEVHVDSTKSTQKDAYNVV</sequence>
<protein>
    <recommendedName>
        <fullName evidence="7">Rhodopsin domain-containing protein</fullName>
    </recommendedName>
</protein>
<comment type="similarity">
    <text evidence="5">Belongs to the SAT4 family.</text>
</comment>
<gene>
    <name evidence="8" type="ORF">K469DRAFT_592708</name>
</gene>
<feature type="transmembrane region" description="Helical" evidence="6">
    <location>
        <begin position="12"/>
        <end position="32"/>
    </location>
</feature>
<dbReference type="PANTHER" id="PTHR33048">
    <property type="entry name" value="PTH11-LIKE INTEGRAL MEMBRANE PROTEIN (AFU_ORTHOLOGUE AFUA_5G11245)"/>
    <property type="match status" value="1"/>
</dbReference>
<name>A0A6A6DQF2_9PEZI</name>
<feature type="transmembrane region" description="Helical" evidence="6">
    <location>
        <begin position="202"/>
        <end position="222"/>
    </location>
</feature>
<organism evidence="8 9">
    <name type="scientific">Zopfia rhizophila CBS 207.26</name>
    <dbReference type="NCBI Taxonomy" id="1314779"/>
    <lineage>
        <taxon>Eukaryota</taxon>
        <taxon>Fungi</taxon>
        <taxon>Dikarya</taxon>
        <taxon>Ascomycota</taxon>
        <taxon>Pezizomycotina</taxon>
        <taxon>Dothideomycetes</taxon>
        <taxon>Dothideomycetes incertae sedis</taxon>
        <taxon>Zopfiaceae</taxon>
        <taxon>Zopfia</taxon>
    </lineage>
</organism>
<dbReference type="Pfam" id="PF20684">
    <property type="entry name" value="Fung_rhodopsin"/>
    <property type="match status" value="1"/>
</dbReference>
<dbReference type="OrthoDB" id="10017208at2759"/>
<dbReference type="InterPro" id="IPR052337">
    <property type="entry name" value="SAT4-like"/>
</dbReference>
<dbReference type="GO" id="GO:0016020">
    <property type="term" value="C:membrane"/>
    <property type="evidence" value="ECO:0007669"/>
    <property type="project" value="UniProtKB-SubCell"/>
</dbReference>